<evidence type="ECO:0000313" key="3">
    <source>
        <dbReference type="EMBL" id="KEK20007.1"/>
    </source>
</evidence>
<gene>
    <name evidence="3" type="ORF">BAMA_19815</name>
</gene>
<accession>A0A073K0P8</accession>
<dbReference type="InterPro" id="IPR036689">
    <property type="entry name" value="ESAT-6-like_sf"/>
</dbReference>
<evidence type="ECO:0000256" key="2">
    <source>
        <dbReference type="SAM" id="MobiDB-lite"/>
    </source>
</evidence>
<dbReference type="eggNOG" id="COG4842">
    <property type="taxonomic scope" value="Bacteria"/>
</dbReference>
<dbReference type="RefSeq" id="WP_034638287.1">
    <property type="nucleotide sequence ID" value="NZ_CBCSJC010000007.1"/>
</dbReference>
<keyword evidence="4" id="KW-1185">Reference proteome</keyword>
<dbReference type="AlphaFoldDB" id="A0A073K0P8"/>
<dbReference type="Pfam" id="PF06013">
    <property type="entry name" value="WXG100"/>
    <property type="match status" value="1"/>
</dbReference>
<dbReference type="InterPro" id="IPR010310">
    <property type="entry name" value="T7SS_ESAT-6-like"/>
</dbReference>
<feature type="compositionally biased region" description="Basic and acidic residues" evidence="2">
    <location>
        <begin position="8"/>
        <end position="20"/>
    </location>
</feature>
<organism evidence="3 4">
    <name type="scientific">Bacillus manliponensis</name>
    <dbReference type="NCBI Taxonomy" id="574376"/>
    <lineage>
        <taxon>Bacteria</taxon>
        <taxon>Bacillati</taxon>
        <taxon>Bacillota</taxon>
        <taxon>Bacilli</taxon>
        <taxon>Bacillales</taxon>
        <taxon>Bacillaceae</taxon>
        <taxon>Bacillus</taxon>
        <taxon>Bacillus cereus group</taxon>
    </lineage>
</organism>
<sequence length="98" mass="11254">MAGQIRMSPEELKDKARRYGDGSQKVRDVLQDLKRLQNDLRTQWEGQAFDGFDRQFTDLEPKVNNFAQLLEDIQTQLTKTADAVAAHDQELSKNFGLN</sequence>
<evidence type="ECO:0000256" key="1">
    <source>
        <dbReference type="RuleBase" id="RU362001"/>
    </source>
</evidence>
<dbReference type="Proteomes" id="UP000027822">
    <property type="component" value="Unassembled WGS sequence"/>
</dbReference>
<dbReference type="STRING" id="574376.BAMA_19815"/>
<dbReference type="Gene3D" id="1.10.287.1060">
    <property type="entry name" value="ESAT-6-like"/>
    <property type="match status" value="1"/>
</dbReference>
<dbReference type="NCBIfam" id="TIGR03930">
    <property type="entry name" value="WXG100_ESAT6"/>
    <property type="match status" value="1"/>
</dbReference>
<reference evidence="3 4" key="1">
    <citation type="submission" date="2014-06" db="EMBL/GenBank/DDBJ databases">
        <title>Draft genome sequence of Bacillus manliponensis JCM 15802 (MCCC 1A00708).</title>
        <authorList>
            <person name="Lai Q."/>
            <person name="Liu Y."/>
            <person name="Shao Z."/>
        </authorList>
    </citation>
    <scope>NUCLEOTIDE SEQUENCE [LARGE SCALE GENOMIC DNA]</scope>
    <source>
        <strain evidence="3 4">JCM 15802</strain>
    </source>
</reference>
<dbReference type="EMBL" id="JOTN01000005">
    <property type="protein sequence ID" value="KEK20007.1"/>
    <property type="molecule type" value="Genomic_DNA"/>
</dbReference>
<comment type="similarity">
    <text evidence="1">Belongs to the WXG100 family.</text>
</comment>
<protein>
    <recommendedName>
        <fullName evidence="1">ESAT-6-like protein</fullName>
    </recommendedName>
</protein>
<proteinExistence type="inferred from homology"/>
<evidence type="ECO:0000313" key="4">
    <source>
        <dbReference type="Proteomes" id="UP000027822"/>
    </source>
</evidence>
<feature type="region of interest" description="Disordered" evidence="2">
    <location>
        <begin position="1"/>
        <end position="20"/>
    </location>
</feature>
<comment type="caution">
    <text evidence="3">The sequence shown here is derived from an EMBL/GenBank/DDBJ whole genome shotgun (WGS) entry which is preliminary data.</text>
</comment>
<dbReference type="OrthoDB" id="4978934at2"/>
<dbReference type="SUPFAM" id="SSF140453">
    <property type="entry name" value="EsxAB dimer-like"/>
    <property type="match status" value="1"/>
</dbReference>
<name>A0A073K0P8_9BACI</name>